<dbReference type="EMBL" id="CAJRGZ010000029">
    <property type="protein sequence ID" value="CAG5183762.1"/>
    <property type="molecule type" value="Genomic_DNA"/>
</dbReference>
<accession>A0A8J2I479</accession>
<dbReference type="Pfam" id="PF00172">
    <property type="entry name" value="Zn_clus"/>
    <property type="match status" value="1"/>
</dbReference>
<reference evidence="6" key="1">
    <citation type="submission" date="2021-05" db="EMBL/GenBank/DDBJ databases">
        <authorList>
            <person name="Stam R."/>
        </authorList>
    </citation>
    <scope>NUCLEOTIDE SEQUENCE</scope>
    <source>
        <strain evidence="6">CS162</strain>
    </source>
</reference>
<feature type="region of interest" description="Disordered" evidence="3">
    <location>
        <begin position="65"/>
        <end position="84"/>
    </location>
</feature>
<keyword evidence="8" id="KW-1185">Reference proteome</keyword>
<proteinExistence type="predicted"/>
<evidence type="ECO:0000259" key="5">
    <source>
        <dbReference type="PROSITE" id="PS50966"/>
    </source>
</evidence>
<sequence>MPNVGRPSPGCKTCRDRRIRCDQKRPSCSQCVRAGKECHGYRDLVSLMFKNESHVVAKKAERRYEELAKSKEPATPSRRGEPAKIRSMQRMYPVRIPPKAEVVVQPTPNVEARAQGYFLANYAGTADFPQGGQFDWIPQLLSRPDVEGTLRESFRALSLAVFSNAVKSPAVMRKARIAYVSALEETNRALSSHETAIKDSTVVSVVLLGMYEGAIYTDKSSIARWSKHVSGAYTLFMLRGKSQFETELGRQIFLQSYGVALFFTLELGTSIPSGGFLELGKKFMISMLNTMHAVVKLNQDKSHDPVEIINKARRLNQELDEIKALLPVAWHPKRVRLTARSNHYCGNLYTLCLHPVITQMWNYTRFLGIQIHEIIRMNLGRVYEEHPPLRFDAASLKLCIQHEEDMLRANVAAIIAAVPQTTGMVQSPTSFAVDLTSEEDEAVIRDPGTFINSVVSPRLMQLIQPLYAVAFDSDLRRRAKKGLEGSDIRLKYCAVSEDEYSPGGSPKKFFHLEDDITVAMGGKLRRPECTCGANEKGLACKHIYWVGDQIISTSPDDMVKTPLHLSPDGSKIEDVKPAEILDSKGLANIANDLKWVYRDDDLPEDDDDLRETVIDMFSCFEPQDALPGEFRYPESPLTSERSKKYQELTDLFTQYASRDPSLYLQMRKIIDTDFESRVFFEKIDKRIALTFDALDEYIAKGPKTLSEGPPRFDVSSCAEKLTSLVRAIDDFYHRQADVEDVAARSAAALVTILDRVTDRNVNAYEGIQWSGMEALSDPVQSNLYVALIGAQPDEDHQFVLDTLGSLPQEDVYRNHWTVLQDIEHKLTEAHAPAYYMTSFRNIVYESRKRPGSAVREREPKRAMQ</sequence>
<evidence type="ECO:0000256" key="2">
    <source>
        <dbReference type="PROSITE-ProRule" id="PRU00325"/>
    </source>
</evidence>
<dbReference type="InterPro" id="IPR036864">
    <property type="entry name" value="Zn2-C6_fun-type_DNA-bd_sf"/>
</dbReference>
<dbReference type="SUPFAM" id="SSF57701">
    <property type="entry name" value="Zn2/Cys6 DNA-binding domain"/>
    <property type="match status" value="1"/>
</dbReference>
<dbReference type="PROSITE" id="PS50048">
    <property type="entry name" value="ZN2_CY6_FUNGAL_2"/>
    <property type="match status" value="1"/>
</dbReference>
<protein>
    <recommendedName>
        <fullName evidence="9">Zn(2)-C6 fungal-type domain-containing protein</fullName>
    </recommendedName>
</protein>
<dbReference type="CDD" id="cd00067">
    <property type="entry name" value="GAL4"/>
    <property type="match status" value="1"/>
</dbReference>
<dbReference type="SMART" id="SM00066">
    <property type="entry name" value="GAL4"/>
    <property type="match status" value="1"/>
</dbReference>
<dbReference type="InterPro" id="IPR001138">
    <property type="entry name" value="Zn2Cys6_DnaBD"/>
</dbReference>
<dbReference type="PANTHER" id="PTHR38791:SF5">
    <property type="entry name" value="TRANSCRIPTION FACTOR DBAG-RELATED"/>
    <property type="match status" value="1"/>
</dbReference>
<dbReference type="EMBL" id="CAJRGZ010000022">
    <property type="protein sequence ID" value="CAG5175205.1"/>
    <property type="molecule type" value="Genomic_DNA"/>
</dbReference>
<dbReference type="OrthoDB" id="5429770at2759"/>
<gene>
    <name evidence="7" type="ORF">ALTATR162_LOCUS10742</name>
    <name evidence="6" type="ORF">ALTATR162_LOCUS8004</name>
</gene>
<comment type="caution">
    <text evidence="6">The sequence shown here is derived from an EMBL/GenBank/DDBJ whole genome shotgun (WGS) entry which is preliminary data.</text>
</comment>
<dbReference type="GeneID" id="67010937"/>
<keyword evidence="1" id="KW-0539">Nucleus</keyword>
<feature type="domain" description="Zn(2)-C6 fungal-type" evidence="4">
    <location>
        <begin position="10"/>
        <end position="38"/>
    </location>
</feature>
<evidence type="ECO:0000313" key="8">
    <source>
        <dbReference type="Proteomes" id="UP000676310"/>
    </source>
</evidence>
<keyword evidence="2" id="KW-0479">Metal-binding</keyword>
<dbReference type="GO" id="GO:0008270">
    <property type="term" value="F:zinc ion binding"/>
    <property type="evidence" value="ECO:0007669"/>
    <property type="project" value="UniProtKB-KW"/>
</dbReference>
<evidence type="ECO:0008006" key="9">
    <source>
        <dbReference type="Google" id="ProtNLM"/>
    </source>
</evidence>
<dbReference type="Gene3D" id="4.10.240.10">
    <property type="entry name" value="Zn(2)-C6 fungal-type DNA-binding domain"/>
    <property type="match status" value="1"/>
</dbReference>
<dbReference type="InterPro" id="IPR053175">
    <property type="entry name" value="DHMBA_Reg_Transcription_Factor"/>
</dbReference>
<keyword evidence="2" id="KW-0862">Zinc</keyword>
<evidence type="ECO:0000259" key="4">
    <source>
        <dbReference type="PROSITE" id="PS50048"/>
    </source>
</evidence>
<keyword evidence="2" id="KW-0863">Zinc-finger</keyword>
<dbReference type="PROSITE" id="PS50966">
    <property type="entry name" value="ZF_SWIM"/>
    <property type="match status" value="1"/>
</dbReference>
<dbReference type="PANTHER" id="PTHR38791">
    <property type="entry name" value="ZN(II)2CYS6 TRANSCRIPTION FACTOR (EUROFUNG)-RELATED-RELATED"/>
    <property type="match status" value="1"/>
</dbReference>
<dbReference type="GO" id="GO:0000981">
    <property type="term" value="F:DNA-binding transcription factor activity, RNA polymerase II-specific"/>
    <property type="evidence" value="ECO:0007669"/>
    <property type="project" value="InterPro"/>
</dbReference>
<evidence type="ECO:0000256" key="1">
    <source>
        <dbReference type="ARBA" id="ARBA00023242"/>
    </source>
</evidence>
<evidence type="ECO:0000313" key="6">
    <source>
        <dbReference type="EMBL" id="CAG5175205.1"/>
    </source>
</evidence>
<dbReference type="PROSITE" id="PS00463">
    <property type="entry name" value="ZN2_CY6_FUNGAL_1"/>
    <property type="match status" value="1"/>
</dbReference>
<evidence type="ECO:0000256" key="3">
    <source>
        <dbReference type="SAM" id="MobiDB-lite"/>
    </source>
</evidence>
<dbReference type="RefSeq" id="XP_043174315.1">
    <property type="nucleotide sequence ID" value="XM_043318380.1"/>
</dbReference>
<feature type="domain" description="SWIM-type" evidence="5">
    <location>
        <begin position="516"/>
        <end position="551"/>
    </location>
</feature>
<evidence type="ECO:0000313" key="7">
    <source>
        <dbReference type="EMBL" id="CAG5183762.1"/>
    </source>
</evidence>
<name>A0A8J2I479_9PLEO</name>
<dbReference type="AlphaFoldDB" id="A0A8J2I479"/>
<dbReference type="InterPro" id="IPR007527">
    <property type="entry name" value="Znf_SWIM"/>
</dbReference>
<dbReference type="Proteomes" id="UP000676310">
    <property type="component" value="Unassembled WGS sequence"/>
</dbReference>
<organism evidence="6 8">
    <name type="scientific">Alternaria atra</name>
    <dbReference type="NCBI Taxonomy" id="119953"/>
    <lineage>
        <taxon>Eukaryota</taxon>
        <taxon>Fungi</taxon>
        <taxon>Dikarya</taxon>
        <taxon>Ascomycota</taxon>
        <taxon>Pezizomycotina</taxon>
        <taxon>Dothideomycetes</taxon>
        <taxon>Pleosporomycetidae</taxon>
        <taxon>Pleosporales</taxon>
        <taxon>Pleosporineae</taxon>
        <taxon>Pleosporaceae</taxon>
        <taxon>Alternaria</taxon>
        <taxon>Alternaria sect. Ulocladioides</taxon>
    </lineage>
</organism>